<dbReference type="RefSeq" id="WP_310006594.1">
    <property type="nucleotide sequence ID" value="NZ_JAVDTX010000004.1"/>
</dbReference>
<name>A0ABU1S344_9FLAO</name>
<dbReference type="SUPFAM" id="SSF55874">
    <property type="entry name" value="ATPase domain of HSP90 chaperone/DNA topoisomerase II/histidine kinase"/>
    <property type="match status" value="1"/>
</dbReference>
<dbReference type="EMBL" id="JAVDTX010000004">
    <property type="protein sequence ID" value="MDR6845367.1"/>
    <property type="molecule type" value="Genomic_DNA"/>
</dbReference>
<evidence type="ECO:0008006" key="3">
    <source>
        <dbReference type="Google" id="ProtNLM"/>
    </source>
</evidence>
<organism evidence="1 2">
    <name type="scientific">Flavobacterium granuli</name>
    <dbReference type="NCBI Taxonomy" id="280093"/>
    <lineage>
        <taxon>Bacteria</taxon>
        <taxon>Pseudomonadati</taxon>
        <taxon>Bacteroidota</taxon>
        <taxon>Flavobacteriia</taxon>
        <taxon>Flavobacteriales</taxon>
        <taxon>Flavobacteriaceae</taxon>
        <taxon>Flavobacterium</taxon>
    </lineage>
</organism>
<evidence type="ECO:0000313" key="1">
    <source>
        <dbReference type="EMBL" id="MDR6845367.1"/>
    </source>
</evidence>
<keyword evidence="2" id="KW-1185">Reference proteome</keyword>
<evidence type="ECO:0000313" key="2">
    <source>
        <dbReference type="Proteomes" id="UP001261871"/>
    </source>
</evidence>
<gene>
    <name evidence="1" type="ORF">J2W95_002074</name>
</gene>
<accession>A0ABU1S344</accession>
<protein>
    <recommendedName>
        <fullName evidence="3">Histidine kinase-, DNA gyrase B-, and HSP90-like ATPase</fullName>
    </recommendedName>
</protein>
<proteinExistence type="predicted"/>
<dbReference type="InterPro" id="IPR036890">
    <property type="entry name" value="HATPase_C_sf"/>
</dbReference>
<sequence>MKYTENQFINSESLFWEDILRRDITKSGKPLQPIYEAFTNSLEAIKDAQKVNPKNLGEITIKINSTESTIADQYIFSSLSVIDNGIGFNDEQFNRFNNYRDIRKGYKNLGSGRIQYVHYFDSTIVKSIFEENDNFYEREFIISKKEPFIKNNAIVKHIVCTESKIKKSGTTVLFSTLLENIAVYNELNEKILKEKLIERYFHYLCYNRNKLPKIKIEFYVQSTLIGNETISKLDIPNTDKKDSINLDYFKKSSKGTLELADKNEIFFIDAFKIPKNILKQNELKLVSKGEVVEESYLSLENLSKNDNIKGNKYLFLVSSNYIDSNDTHVRGILNIPSKESFSKNIFSNNEVIFLEDIQEKVNGKIKELYPEIEKVKEKHQEEFEKLKEMFLLDDETAKSISISINDNESRILEKFYEAEAKKSAKLDASIKEKIDDLNSLNTNSPDYSEKLNNQVKELIKKIPLQNKNALSHYVARRKLVLELFQKILDKELDKVKNGGRIDEDIMHNLIFQQSSTDSENSDLWLIAEESIYFKGFSESKLKNIKLNGKKIFKDKFTEEEERYLKSLGEDRLTKRPDILLFPEEGKCIIIEFKAPDVNASEHLTQIDFYANLIRNYTIDELQITSFYGYLIGESIEDRDVRGRVTRFEHSYHLGYWFRPSEIVVAYDDNRKDGNIYTEVIKFTTLLQRAKLRNKIFIDKLGLSKTDINQG</sequence>
<dbReference type="Proteomes" id="UP001261871">
    <property type="component" value="Unassembled WGS sequence"/>
</dbReference>
<reference evidence="1 2" key="1">
    <citation type="submission" date="2023-07" db="EMBL/GenBank/DDBJ databases">
        <title>Sorghum-associated microbial communities from plants grown in Nebraska, USA.</title>
        <authorList>
            <person name="Schachtman D."/>
        </authorList>
    </citation>
    <scope>NUCLEOTIDE SEQUENCE [LARGE SCALE GENOMIC DNA]</scope>
    <source>
        <strain evidence="1 2">BE124</strain>
    </source>
</reference>
<comment type="caution">
    <text evidence="1">The sequence shown here is derived from an EMBL/GenBank/DDBJ whole genome shotgun (WGS) entry which is preliminary data.</text>
</comment>